<comment type="caution">
    <text evidence="8">The sequence shown here is derived from an EMBL/GenBank/DDBJ whole genome shotgun (WGS) entry which is preliminary data.</text>
</comment>
<protein>
    <recommendedName>
        <fullName evidence="2">tryptophan synthase</fullName>
        <ecNumber evidence="2">4.2.1.20</ecNumber>
    </recommendedName>
</protein>
<gene>
    <name evidence="8" type="ORF">VTK73DRAFT_5039</name>
</gene>
<dbReference type="InterPro" id="IPR011060">
    <property type="entry name" value="RibuloseP-bd_barrel"/>
</dbReference>
<sequence length="69" mass="7518">MEALKQTFQRCKAQNRPALVTYVTAGFPTVEETPRILLAMEQGGAGGCCASSVFPVRRLTIGFSLLRQT</sequence>
<dbReference type="SUPFAM" id="SSF51366">
    <property type="entry name" value="Ribulose-phoshate binding barrel"/>
    <property type="match status" value="1"/>
</dbReference>
<organism evidence="8 9">
    <name type="scientific">Phialemonium thermophilum</name>
    <dbReference type="NCBI Taxonomy" id="223376"/>
    <lineage>
        <taxon>Eukaryota</taxon>
        <taxon>Fungi</taxon>
        <taxon>Dikarya</taxon>
        <taxon>Ascomycota</taxon>
        <taxon>Pezizomycotina</taxon>
        <taxon>Sordariomycetes</taxon>
        <taxon>Sordariomycetidae</taxon>
        <taxon>Cephalothecales</taxon>
        <taxon>Cephalothecaceae</taxon>
        <taxon>Phialemonium</taxon>
    </lineage>
</organism>
<keyword evidence="4" id="KW-0822">Tryptophan biosynthesis</keyword>
<dbReference type="EMBL" id="JAZHXJ010002823">
    <property type="protein sequence ID" value="KAL1836519.1"/>
    <property type="molecule type" value="Genomic_DNA"/>
</dbReference>
<dbReference type="EC" id="4.2.1.20" evidence="2"/>
<keyword evidence="9" id="KW-1185">Reference proteome</keyword>
<comment type="catalytic activity">
    <reaction evidence="7">
        <text>(1S,2R)-1-C-(indol-3-yl)glycerol 3-phosphate + L-serine = D-glyceraldehyde 3-phosphate + L-tryptophan + H2O</text>
        <dbReference type="Rhea" id="RHEA:10532"/>
        <dbReference type="ChEBI" id="CHEBI:15377"/>
        <dbReference type="ChEBI" id="CHEBI:33384"/>
        <dbReference type="ChEBI" id="CHEBI:57912"/>
        <dbReference type="ChEBI" id="CHEBI:58866"/>
        <dbReference type="ChEBI" id="CHEBI:59776"/>
        <dbReference type="EC" id="4.2.1.20"/>
    </reaction>
</comment>
<evidence type="ECO:0000313" key="8">
    <source>
        <dbReference type="EMBL" id="KAL1836519.1"/>
    </source>
</evidence>
<name>A0ABR3V405_9PEZI</name>
<dbReference type="Gene3D" id="3.20.20.70">
    <property type="entry name" value="Aldolase class I"/>
    <property type="match status" value="1"/>
</dbReference>
<evidence type="ECO:0000256" key="5">
    <source>
        <dbReference type="ARBA" id="ARBA00023141"/>
    </source>
</evidence>
<dbReference type="Proteomes" id="UP001586593">
    <property type="component" value="Unassembled WGS sequence"/>
</dbReference>
<dbReference type="InterPro" id="IPR013785">
    <property type="entry name" value="Aldolase_TIM"/>
</dbReference>
<evidence type="ECO:0000256" key="7">
    <source>
        <dbReference type="ARBA" id="ARBA00049047"/>
    </source>
</evidence>
<keyword evidence="5" id="KW-0057">Aromatic amino acid biosynthesis</keyword>
<proteinExistence type="predicted"/>
<reference evidence="8 9" key="1">
    <citation type="journal article" date="2024" name="Commun. Biol.">
        <title>Comparative genomic analysis of thermophilic fungi reveals convergent evolutionary adaptations and gene losses.</title>
        <authorList>
            <person name="Steindorff A.S."/>
            <person name="Aguilar-Pontes M.V."/>
            <person name="Robinson A.J."/>
            <person name="Andreopoulos B."/>
            <person name="LaButti K."/>
            <person name="Kuo A."/>
            <person name="Mondo S."/>
            <person name="Riley R."/>
            <person name="Otillar R."/>
            <person name="Haridas S."/>
            <person name="Lipzen A."/>
            <person name="Grimwood J."/>
            <person name="Schmutz J."/>
            <person name="Clum A."/>
            <person name="Reid I.D."/>
            <person name="Moisan M.C."/>
            <person name="Butler G."/>
            <person name="Nguyen T.T.M."/>
            <person name="Dewar K."/>
            <person name="Conant G."/>
            <person name="Drula E."/>
            <person name="Henrissat B."/>
            <person name="Hansel C."/>
            <person name="Singer S."/>
            <person name="Hutchinson M.I."/>
            <person name="de Vries R.P."/>
            <person name="Natvig D.O."/>
            <person name="Powell A.J."/>
            <person name="Tsang A."/>
            <person name="Grigoriev I.V."/>
        </authorList>
    </citation>
    <scope>NUCLEOTIDE SEQUENCE [LARGE SCALE GENOMIC DNA]</scope>
    <source>
        <strain evidence="8 9">ATCC 24622</strain>
    </source>
</reference>
<comment type="pathway">
    <text evidence="1">Amino-acid biosynthesis; L-tryptophan biosynthesis; L-tryptophan from chorismate: step 5/5.</text>
</comment>
<evidence type="ECO:0000256" key="1">
    <source>
        <dbReference type="ARBA" id="ARBA00004733"/>
    </source>
</evidence>
<keyword evidence="6" id="KW-0456">Lyase</keyword>
<dbReference type="Pfam" id="PF00290">
    <property type="entry name" value="Trp_syntA"/>
    <property type="match status" value="1"/>
</dbReference>
<accession>A0ABR3V405</accession>
<evidence type="ECO:0000256" key="6">
    <source>
        <dbReference type="ARBA" id="ARBA00023239"/>
    </source>
</evidence>
<evidence type="ECO:0000313" key="9">
    <source>
        <dbReference type="Proteomes" id="UP001586593"/>
    </source>
</evidence>
<keyword evidence="3" id="KW-0028">Amino-acid biosynthesis</keyword>
<evidence type="ECO:0000256" key="3">
    <source>
        <dbReference type="ARBA" id="ARBA00022605"/>
    </source>
</evidence>
<dbReference type="InterPro" id="IPR002028">
    <property type="entry name" value="Trp_synthase_suA"/>
</dbReference>
<evidence type="ECO:0000256" key="4">
    <source>
        <dbReference type="ARBA" id="ARBA00022822"/>
    </source>
</evidence>
<evidence type="ECO:0000256" key="2">
    <source>
        <dbReference type="ARBA" id="ARBA00012043"/>
    </source>
</evidence>